<keyword evidence="2" id="KW-0812">Transmembrane</keyword>
<protein>
    <recommendedName>
        <fullName evidence="5">Arylsulfotransferase (Asst)</fullName>
    </recommendedName>
</protein>
<dbReference type="InterPro" id="IPR011042">
    <property type="entry name" value="6-blade_b-propeller_TolB-like"/>
</dbReference>
<dbReference type="Proteomes" id="UP000297053">
    <property type="component" value="Chromosome"/>
</dbReference>
<dbReference type="AlphaFoldDB" id="A0A4D6KB26"/>
<dbReference type="InterPro" id="IPR053143">
    <property type="entry name" value="Arylsulfate_ST"/>
</dbReference>
<dbReference type="PANTHER" id="PTHR35340">
    <property type="entry name" value="PQQ ENZYME REPEAT PROTEIN-RELATED"/>
    <property type="match status" value="1"/>
</dbReference>
<keyword evidence="2" id="KW-1133">Transmembrane helix</keyword>
<dbReference type="InterPro" id="IPR010262">
    <property type="entry name" value="Arylsulfotransferase_bact"/>
</dbReference>
<organism evidence="3 4">
    <name type="scientific">Halomicrobium mukohataei</name>
    <dbReference type="NCBI Taxonomy" id="57705"/>
    <lineage>
        <taxon>Archaea</taxon>
        <taxon>Methanobacteriati</taxon>
        <taxon>Methanobacteriota</taxon>
        <taxon>Stenosarchaea group</taxon>
        <taxon>Halobacteria</taxon>
        <taxon>Halobacteriales</taxon>
        <taxon>Haloarculaceae</taxon>
        <taxon>Halomicrobium</taxon>
    </lineage>
</organism>
<evidence type="ECO:0000313" key="4">
    <source>
        <dbReference type="Proteomes" id="UP000297053"/>
    </source>
</evidence>
<accession>A0A4D6KB26</accession>
<evidence type="ECO:0008006" key="5">
    <source>
        <dbReference type="Google" id="ProtNLM"/>
    </source>
</evidence>
<keyword evidence="2" id="KW-0472">Membrane</keyword>
<dbReference type="OMA" id="QHNPQWL"/>
<name>A0A4D6KB26_9EURY</name>
<dbReference type="EMBL" id="CP039375">
    <property type="protein sequence ID" value="QCD65084.1"/>
    <property type="molecule type" value="Genomic_DNA"/>
</dbReference>
<reference evidence="3 4" key="1">
    <citation type="submission" date="2019-04" db="EMBL/GenBank/DDBJ databases">
        <title>Complete genome sequence of Arthrobacter sp. ZXY-2 associated with effective atrazine degradation and salt adaptation.</title>
        <authorList>
            <person name="Zhao X."/>
        </authorList>
    </citation>
    <scope>NUCLEOTIDE SEQUENCE [LARGE SCALE GENOMIC DNA]</scope>
    <source>
        <strain evidence="4">ZP60</strain>
    </source>
</reference>
<proteinExistence type="predicted"/>
<dbReference type="PANTHER" id="PTHR35340:SF5">
    <property type="entry name" value="ASST-DOMAIN-CONTAINING PROTEIN"/>
    <property type="match status" value="1"/>
</dbReference>
<feature type="region of interest" description="Disordered" evidence="1">
    <location>
        <begin position="347"/>
        <end position="397"/>
    </location>
</feature>
<dbReference type="KEGG" id="halz:E5139_05305"/>
<reference evidence="3 4" key="2">
    <citation type="submission" date="2019-04" db="EMBL/GenBank/DDBJ databases">
        <authorList>
            <person name="Yang S."/>
            <person name="Wei W."/>
        </authorList>
    </citation>
    <scope>NUCLEOTIDE SEQUENCE [LARGE SCALE GENOMIC DNA]</scope>
    <source>
        <strain evidence="4">ZP60</strain>
    </source>
</reference>
<feature type="transmembrane region" description="Helical" evidence="2">
    <location>
        <begin position="419"/>
        <end position="441"/>
    </location>
</feature>
<evidence type="ECO:0000256" key="2">
    <source>
        <dbReference type="SAM" id="Phobius"/>
    </source>
</evidence>
<evidence type="ECO:0000313" key="3">
    <source>
        <dbReference type="EMBL" id="QCD65084.1"/>
    </source>
</evidence>
<dbReference type="GO" id="GO:0004062">
    <property type="term" value="F:aryl sulfotransferase activity"/>
    <property type="evidence" value="ECO:0007669"/>
    <property type="project" value="InterPro"/>
</dbReference>
<feature type="compositionally biased region" description="Basic and acidic residues" evidence="1">
    <location>
        <begin position="360"/>
        <end position="371"/>
    </location>
</feature>
<gene>
    <name evidence="3" type="ORF">E5139_05305</name>
</gene>
<evidence type="ECO:0000256" key="1">
    <source>
        <dbReference type="SAM" id="MobiDB-lite"/>
    </source>
</evidence>
<dbReference type="Pfam" id="PF05935">
    <property type="entry name" value="Arylsulfotrans"/>
    <property type="match status" value="1"/>
</dbReference>
<sequence>MDRRARGLALVGLGVLVIVGTLAVGAVTAPDRSVTDGDERQTLVGSQGGGTGWHDHGSVYLVDSDEIAWREDSADSYFDVTMLPNGSVMAGFMHSGYEDGCGPYETPCTKTGFRVIDPDADGGPTVVSEHAVPVRSQGNSEVHDVERLPSGEYLMTDMDAERLVAVRNGEVTWEWRASELYTAPEDPTRRDWLHVNDVDVINESHYLVSVRNANQLVVVERGAGAVEVINADRGGSDDSCLVRGEQLVPDADGDVRCGDPDVLNHQHNPQWLGDGAVLVADSDNHRVVELHRTESGEWEPAWTLERAGGIRLDWPRDADRLSNGNTLVTDTLNTRIFEISPNGTVVWSRETPDTSPIPYEAERLPEGERVGGQRYPGGEAAGETDGRTPTATPDAPGGDVPGLSLGMTVLRAAVPSTPFWFGEAHLGFSLVGLVLVVGGGIDRWRAL</sequence>
<dbReference type="Gene3D" id="2.120.10.30">
    <property type="entry name" value="TolB, C-terminal domain"/>
    <property type="match status" value="1"/>
</dbReference>
<dbReference type="GeneID" id="42178331"/>
<dbReference type="SUPFAM" id="SSF63829">
    <property type="entry name" value="Calcium-dependent phosphotriesterase"/>
    <property type="match status" value="1"/>
</dbReference>
<dbReference type="RefSeq" id="WP_012807934.1">
    <property type="nucleotide sequence ID" value="NZ_CP039375.1"/>
</dbReference>